<dbReference type="SUPFAM" id="SSF81901">
    <property type="entry name" value="HCP-like"/>
    <property type="match status" value="1"/>
</dbReference>
<dbReference type="EMBL" id="BPQP01000049">
    <property type="protein sequence ID" value="GJD95971.1"/>
    <property type="molecule type" value="Genomic_DNA"/>
</dbReference>
<gene>
    <name evidence="1" type="ORF">OCOJLMKI_3188</name>
</gene>
<evidence type="ECO:0000313" key="2">
    <source>
        <dbReference type="Proteomes" id="UP001055125"/>
    </source>
</evidence>
<dbReference type="Proteomes" id="UP001055125">
    <property type="component" value="Unassembled WGS sequence"/>
</dbReference>
<keyword evidence="2" id="KW-1185">Reference proteome</keyword>
<protein>
    <recommendedName>
        <fullName evidence="3">Tetratricopeptide repeat protein</fullName>
    </recommendedName>
</protein>
<proteinExistence type="predicted"/>
<name>A0ABQ4RZE7_9HYPH</name>
<dbReference type="Gene3D" id="1.25.40.10">
    <property type="entry name" value="Tetratricopeptide repeat domain"/>
    <property type="match status" value="1"/>
</dbReference>
<reference evidence="1" key="2">
    <citation type="submission" date="2021-08" db="EMBL/GenBank/DDBJ databases">
        <authorList>
            <person name="Tani A."/>
            <person name="Ola A."/>
            <person name="Ogura Y."/>
            <person name="Katsura K."/>
            <person name="Hayashi T."/>
        </authorList>
    </citation>
    <scope>NUCLEOTIDE SEQUENCE</scope>
    <source>
        <strain evidence="1">DSM 19015</strain>
    </source>
</reference>
<evidence type="ECO:0008006" key="3">
    <source>
        <dbReference type="Google" id="ProtNLM"/>
    </source>
</evidence>
<organism evidence="1 2">
    <name type="scientific">Methylobacterium iners</name>
    <dbReference type="NCBI Taxonomy" id="418707"/>
    <lineage>
        <taxon>Bacteria</taxon>
        <taxon>Pseudomonadati</taxon>
        <taxon>Pseudomonadota</taxon>
        <taxon>Alphaproteobacteria</taxon>
        <taxon>Hyphomicrobiales</taxon>
        <taxon>Methylobacteriaceae</taxon>
        <taxon>Methylobacterium</taxon>
    </lineage>
</organism>
<dbReference type="InterPro" id="IPR011990">
    <property type="entry name" value="TPR-like_helical_dom_sf"/>
</dbReference>
<comment type="caution">
    <text evidence="1">The sequence shown here is derived from an EMBL/GenBank/DDBJ whole genome shotgun (WGS) entry which is preliminary data.</text>
</comment>
<sequence length="99" mass="11061">MKKIPRYEPNHLEQAGQGHMASAAFREALAVYFELADGDPSLDAGYTAMRIGECYEGLSELHAARYWYGRAVEENPSVPEYRAARARLEDLDLAGLVKD</sequence>
<dbReference type="RefSeq" id="WP_238245092.1">
    <property type="nucleotide sequence ID" value="NZ_BPQP01000049.1"/>
</dbReference>
<accession>A0ABQ4RZE7</accession>
<evidence type="ECO:0000313" key="1">
    <source>
        <dbReference type="EMBL" id="GJD95971.1"/>
    </source>
</evidence>
<reference evidence="1" key="1">
    <citation type="journal article" date="2021" name="Front. Microbiol.">
        <title>Comprehensive Comparative Genomics and Phenotyping of Methylobacterium Species.</title>
        <authorList>
            <person name="Alessa O."/>
            <person name="Ogura Y."/>
            <person name="Fujitani Y."/>
            <person name="Takami H."/>
            <person name="Hayashi T."/>
            <person name="Sahin N."/>
            <person name="Tani A."/>
        </authorList>
    </citation>
    <scope>NUCLEOTIDE SEQUENCE</scope>
    <source>
        <strain evidence="1">DSM 19015</strain>
    </source>
</reference>